<reference evidence="1" key="1">
    <citation type="journal article" date="2014" name="Int. J. Syst. Evol. Microbiol.">
        <title>Complete genome sequence of Corynebacterium casei LMG S-19264T (=DSM 44701T), isolated from a smear-ripened cheese.</title>
        <authorList>
            <consortium name="US DOE Joint Genome Institute (JGI-PGF)"/>
            <person name="Walter F."/>
            <person name="Albersmeier A."/>
            <person name="Kalinowski J."/>
            <person name="Ruckert C."/>
        </authorList>
    </citation>
    <scope>NUCLEOTIDE SEQUENCE</scope>
    <source>
        <strain evidence="1">JCM 3276</strain>
    </source>
</reference>
<name>A0A918GRZ7_9PSEU</name>
<accession>A0A918GRZ7</accession>
<dbReference type="Proteomes" id="UP000660680">
    <property type="component" value="Unassembled WGS sequence"/>
</dbReference>
<proteinExistence type="predicted"/>
<evidence type="ECO:0000313" key="2">
    <source>
        <dbReference type="Proteomes" id="UP000660680"/>
    </source>
</evidence>
<sequence>MTTDQVDTGVDRVVLTFAEMAFLLSVRQAPVVRTQVLAGYPEGVEAAGESSLLARGLCEMRERAVVPGQEVLTVLAGLTTATTRVRAVAWTESGMRFAHLFFGPHVALAVLPFAGMRFDVRVLGAPLGEQVIGFVDAHLAPTGPVAILVEATTGESTTSMSVTVDESGDVTVSDSQHSPDRGAPVPRAAALDRMAQVFGMLP</sequence>
<organism evidence="1 2">
    <name type="scientific">Actinokineospora fastidiosa</name>
    <dbReference type="NCBI Taxonomy" id="1816"/>
    <lineage>
        <taxon>Bacteria</taxon>
        <taxon>Bacillati</taxon>
        <taxon>Actinomycetota</taxon>
        <taxon>Actinomycetes</taxon>
        <taxon>Pseudonocardiales</taxon>
        <taxon>Pseudonocardiaceae</taxon>
        <taxon>Actinokineospora</taxon>
    </lineage>
</organism>
<dbReference type="EMBL" id="BMRB01000007">
    <property type="protein sequence ID" value="GGS54278.1"/>
    <property type="molecule type" value="Genomic_DNA"/>
</dbReference>
<comment type="caution">
    <text evidence="1">The sequence shown here is derived from an EMBL/GenBank/DDBJ whole genome shotgun (WGS) entry which is preliminary data.</text>
</comment>
<keyword evidence="2" id="KW-1185">Reference proteome</keyword>
<gene>
    <name evidence="1" type="ORF">GCM10010171_56750</name>
</gene>
<protein>
    <submittedName>
        <fullName evidence="1">Uncharacterized protein</fullName>
    </submittedName>
</protein>
<dbReference type="AlphaFoldDB" id="A0A918GRZ7"/>
<evidence type="ECO:0000313" key="1">
    <source>
        <dbReference type="EMBL" id="GGS54278.1"/>
    </source>
</evidence>
<reference evidence="1" key="2">
    <citation type="submission" date="2020-09" db="EMBL/GenBank/DDBJ databases">
        <authorList>
            <person name="Sun Q."/>
            <person name="Ohkuma M."/>
        </authorList>
    </citation>
    <scope>NUCLEOTIDE SEQUENCE</scope>
    <source>
        <strain evidence="1">JCM 3276</strain>
    </source>
</reference>